<proteinExistence type="predicted"/>
<dbReference type="OrthoDB" id="5781652at2"/>
<dbReference type="EMBL" id="VSED01000001">
    <property type="protein sequence ID" value="TYA39954.1"/>
    <property type="molecule type" value="Genomic_DNA"/>
</dbReference>
<dbReference type="Proteomes" id="UP000323012">
    <property type="component" value="Unassembled WGS sequence"/>
</dbReference>
<dbReference type="PIRSF" id="PIRSF008159">
    <property type="entry name" value="UCP008159_ABC"/>
    <property type="match status" value="1"/>
</dbReference>
<dbReference type="InterPro" id="IPR010412">
    <property type="entry name" value="DUF1007"/>
</dbReference>
<evidence type="ECO:0000313" key="3">
    <source>
        <dbReference type="EMBL" id="TYA39954.1"/>
    </source>
</evidence>
<evidence type="ECO:0000313" key="1">
    <source>
        <dbReference type="EMBL" id="AMQ93338.1"/>
    </source>
</evidence>
<dbReference type="EMBL" id="CP012959">
    <property type="protein sequence ID" value="AMQ93338.1"/>
    <property type="molecule type" value="Genomic_DNA"/>
</dbReference>
<evidence type="ECO:0000313" key="6">
    <source>
        <dbReference type="Proteomes" id="UP000323012"/>
    </source>
</evidence>
<dbReference type="KEGG" id="aact:ACT75_01805"/>
<gene>
    <name evidence="3" type="primary">zevA</name>
    <name evidence="1" type="ORF">ACT75_01805</name>
    <name evidence="2" type="ORF">CQR80_01305</name>
    <name evidence="3" type="ORF">FXB79_00160</name>
</gene>
<evidence type="ECO:0000313" key="5">
    <source>
        <dbReference type="Proteomes" id="UP000226080"/>
    </source>
</evidence>
<dbReference type="Pfam" id="PF06226">
    <property type="entry name" value="DUF1007"/>
    <property type="match status" value="1"/>
</dbReference>
<reference evidence="1 4" key="1">
    <citation type="submission" date="2015-10" db="EMBL/GenBank/DDBJ databases">
        <title>Tn-seq of a polymicrobial infection.</title>
        <authorList>
            <person name="Stacy A."/>
            <person name="Rumbaugh K.P."/>
            <person name="Whiteley M."/>
        </authorList>
    </citation>
    <scope>NUCLEOTIDE SEQUENCE [LARGE SCALE GENOMIC DNA]</scope>
    <source>
        <strain evidence="1 4">624</strain>
    </source>
</reference>
<protein>
    <submittedName>
        <fullName evidence="1">ABC transporter permease</fullName>
    </submittedName>
    <submittedName>
        <fullName evidence="2">DUF1007 domain-containing protein</fullName>
    </submittedName>
    <submittedName>
        <fullName evidence="3">Zinc transporter binding subunit ZevA</fullName>
    </submittedName>
</protein>
<keyword evidence="5" id="KW-1185">Reference proteome</keyword>
<name>A0A142FY58_AGGAC</name>
<sequence length="221" mass="25535">MRYSYFSEGEFVKKLFLLLLSLLSAQYVFAHPHAFIEIKTKTLVENQQLVGFSMQWILDEPSSAAVLYDLRQTKGDKNARQKLIDEVMGNVVNEHYFSYFFDKQGNKIKYRAKPQNYGMKSNGSQVMYFFDFMLSKPQPLTDNEYTLSTYDPTYYVSMYYGEPTKSAVDFSALPANCRGEVLEPQVGEKVKQYASSLDQTQRDEDNTLGALFAQKVRLICR</sequence>
<dbReference type="AlphaFoldDB" id="A0A142FY58"/>
<evidence type="ECO:0000313" key="4">
    <source>
        <dbReference type="Proteomes" id="UP000072236"/>
    </source>
</evidence>
<dbReference type="InterPro" id="IPR016537">
    <property type="entry name" value="UCP008159_ABC"/>
</dbReference>
<dbReference type="Proteomes" id="UP000226080">
    <property type="component" value="Unassembled WGS sequence"/>
</dbReference>
<dbReference type="EMBL" id="PCGW01000002">
    <property type="protein sequence ID" value="PHO21386.1"/>
    <property type="molecule type" value="Genomic_DNA"/>
</dbReference>
<accession>A0A142FY58</accession>
<dbReference type="eggNOG" id="COG3683">
    <property type="taxonomic scope" value="Bacteria"/>
</dbReference>
<dbReference type="Proteomes" id="UP000072236">
    <property type="component" value="Chromosome"/>
</dbReference>
<organism evidence="3 6">
    <name type="scientific">Aggregatibacter actinomycetemcomitans</name>
    <name type="common">Actinobacillus actinomycetemcomitans</name>
    <name type="synonym">Haemophilus actinomycetemcomitans</name>
    <dbReference type="NCBI Taxonomy" id="714"/>
    <lineage>
        <taxon>Bacteria</taxon>
        <taxon>Pseudomonadati</taxon>
        <taxon>Pseudomonadota</taxon>
        <taxon>Gammaproteobacteria</taxon>
        <taxon>Pasteurellales</taxon>
        <taxon>Pasteurellaceae</taxon>
        <taxon>Aggregatibacter</taxon>
    </lineage>
</organism>
<reference evidence="2 5" key="2">
    <citation type="submission" date="2017-10" db="EMBL/GenBank/DDBJ databases">
        <title>Draft genome sequences of Aggregatibacter actinomycetemcomitans strains 310a and 310b.</title>
        <authorList>
            <person name="May A.C."/>
            <person name="Ohta H."/>
            <person name="Maeda H."/>
            <person name="Kokeguchi S."/>
            <person name="Cugini C."/>
        </authorList>
    </citation>
    <scope>NUCLEOTIDE SEQUENCE [LARGE SCALE GENOMIC DNA]</scope>
    <source>
        <strain evidence="2 5">310b</strain>
    </source>
</reference>
<dbReference type="RefSeq" id="WP_005540191.1">
    <property type="nucleotide sequence ID" value="NZ_CP076449.1"/>
</dbReference>
<evidence type="ECO:0000313" key="2">
    <source>
        <dbReference type="EMBL" id="PHO21386.1"/>
    </source>
</evidence>
<reference evidence="3 6" key="3">
    <citation type="submission" date="2019-08" db="EMBL/GenBank/DDBJ databases">
        <title>Whole genome sequencing of Aggregatibacter actinomycetemcomitans cultured from blood stream infections in Denmark reveals a novel phylogenetic lineage expressing serotype a membrane O polysaccharide.</title>
        <authorList>
            <person name="Nedergaard S."/>
            <person name="Kobel C.M."/>
            <person name="Nielsen M.B."/>
            <person name="Moeller R.T."/>
            <person name="Jensen A.B."/>
            <person name="Noerskov-Lauritsen N."/>
        </authorList>
    </citation>
    <scope>NUCLEOTIDE SEQUENCE [LARGE SCALE GENOMIC DNA]</scope>
    <source>
        <strain evidence="3 6">PN_563</strain>
    </source>
</reference>